<feature type="region of interest" description="Disordered" evidence="6">
    <location>
        <begin position="83"/>
        <end position="107"/>
    </location>
</feature>
<dbReference type="GO" id="GO:0005813">
    <property type="term" value="C:centrosome"/>
    <property type="evidence" value="ECO:0007669"/>
    <property type="project" value="TreeGrafter"/>
</dbReference>
<dbReference type="PANTHER" id="PTHR46603">
    <property type="entry name" value="ABSCISSION/NOCUT CHECKPOINT REGULATOR"/>
    <property type="match status" value="1"/>
</dbReference>
<feature type="compositionally biased region" description="Low complexity" evidence="6">
    <location>
        <begin position="353"/>
        <end position="366"/>
    </location>
</feature>
<dbReference type="GO" id="GO:0032266">
    <property type="term" value="F:phosphatidylinositol-3-phosphate binding"/>
    <property type="evidence" value="ECO:0007669"/>
    <property type="project" value="TreeGrafter"/>
</dbReference>
<dbReference type="SUPFAM" id="SSF57903">
    <property type="entry name" value="FYVE/PHD zinc finger"/>
    <property type="match status" value="1"/>
</dbReference>
<keyword evidence="1" id="KW-0479">Metal-binding</keyword>
<evidence type="ECO:0000256" key="6">
    <source>
        <dbReference type="SAM" id="MobiDB-lite"/>
    </source>
</evidence>
<accession>A0A6P6RAQ3</accession>
<evidence type="ECO:0000256" key="4">
    <source>
        <dbReference type="PROSITE-ProRule" id="PRU00091"/>
    </source>
</evidence>
<feature type="coiled-coil region" evidence="5">
    <location>
        <begin position="238"/>
        <end position="276"/>
    </location>
</feature>
<dbReference type="KEGG" id="caua:113117803"/>
<dbReference type="SMART" id="SM00064">
    <property type="entry name" value="FYVE"/>
    <property type="match status" value="1"/>
</dbReference>
<dbReference type="OrthoDB" id="5407799at2759"/>
<feature type="region of interest" description="Disordered" evidence="6">
    <location>
        <begin position="172"/>
        <end position="195"/>
    </location>
</feature>
<dbReference type="Pfam" id="PF01363">
    <property type="entry name" value="FYVE"/>
    <property type="match status" value="1"/>
</dbReference>
<dbReference type="GeneID" id="113117803"/>
<dbReference type="PANTHER" id="PTHR46603:SF1">
    <property type="entry name" value="ABSCISSION_NOCUT CHECKPOINT REGULATOR"/>
    <property type="match status" value="1"/>
</dbReference>
<dbReference type="CDD" id="cd19817">
    <property type="entry name" value="Bbox1_ANCHR-like"/>
    <property type="match status" value="1"/>
</dbReference>
<evidence type="ECO:0000256" key="3">
    <source>
        <dbReference type="ARBA" id="ARBA00022833"/>
    </source>
</evidence>
<keyword evidence="5" id="KW-0175">Coiled coil</keyword>
<dbReference type="InterPro" id="IPR011011">
    <property type="entry name" value="Znf_FYVE_PHD"/>
</dbReference>
<dbReference type="GO" id="GO:0009838">
    <property type="term" value="P:abscission"/>
    <property type="evidence" value="ECO:0007669"/>
    <property type="project" value="TreeGrafter"/>
</dbReference>
<dbReference type="InterPro" id="IPR000306">
    <property type="entry name" value="Znf_FYVE"/>
</dbReference>
<dbReference type="Pfam" id="PF22586">
    <property type="entry name" value="ANCHR-like_BBOX"/>
    <property type="match status" value="1"/>
</dbReference>
<reference evidence="9" key="1">
    <citation type="submission" date="2025-08" db="UniProtKB">
        <authorList>
            <consortium name="RefSeq"/>
        </authorList>
    </citation>
    <scope>IDENTIFICATION</scope>
    <source>
        <strain evidence="9">Wakin</strain>
        <tissue evidence="9">Muscle</tissue>
    </source>
</reference>
<sequence>MENRCYGCASKFTLFRKELGCRNCGHSFCSGCLTFNVVVPKFGNSQQKVCKQCYGNLTSSGKQTDAGRWSPPENYKKRVAALEAKQAPQNQPSRPAGGKNSSVSLISTRGLSKEDQIIAERLNKLREETKPMLSESIPSEKELESRLAALKAPLQSVPSAKDMEERLAALQGRPSPAQAPRPVHQPPDSRTQTEQTNDLISQMTEEVAIDNQQTSSEDTERPLNDLNKQELWGVNKNVDDGELSIKQLEAEKRRVLEEAMQELKKDKHNQQQMLEMNKRLALLQGRDPEQVGLSDFQHPDSDEETEEEAISRVMKQLSEEAALDEASGYNIPPETSGRMNRETDTSSRNTALSAPRSKSKPAAAVSQIRRLDDGDRDEDDDDDEELAWCCICNQDAVIRCHTCERDLFCARCFREGHDKYDRKEHRTSSYTAPKKDKKNA</sequence>
<dbReference type="RefSeq" id="XP_026142512.1">
    <property type="nucleotide sequence ID" value="XM_026286727.1"/>
</dbReference>
<evidence type="ECO:0000256" key="5">
    <source>
        <dbReference type="SAM" id="Coils"/>
    </source>
</evidence>
<protein>
    <submittedName>
        <fullName evidence="9">Abscission/NoCut checkpoint regulator-like isoform X1</fullName>
    </submittedName>
</protein>
<feature type="region of interest" description="Disordered" evidence="6">
    <location>
        <begin position="419"/>
        <end position="440"/>
    </location>
</feature>
<keyword evidence="8" id="KW-1185">Reference proteome</keyword>
<keyword evidence="2 4" id="KW-0863">Zinc-finger</keyword>
<evidence type="ECO:0000313" key="8">
    <source>
        <dbReference type="Proteomes" id="UP000515129"/>
    </source>
</evidence>
<feature type="domain" description="FYVE-type" evidence="7">
    <location>
        <begin position="1"/>
        <end position="58"/>
    </location>
</feature>
<evidence type="ECO:0000256" key="2">
    <source>
        <dbReference type="ARBA" id="ARBA00022771"/>
    </source>
</evidence>
<dbReference type="InterPro" id="IPR017455">
    <property type="entry name" value="Znf_FYVE-rel"/>
</dbReference>
<feature type="region of interest" description="Disordered" evidence="6">
    <location>
        <begin position="290"/>
        <end position="379"/>
    </location>
</feature>
<evidence type="ECO:0000259" key="7">
    <source>
        <dbReference type="PROSITE" id="PS50178"/>
    </source>
</evidence>
<dbReference type="GO" id="GO:0030496">
    <property type="term" value="C:midbody"/>
    <property type="evidence" value="ECO:0007669"/>
    <property type="project" value="TreeGrafter"/>
</dbReference>
<dbReference type="GO" id="GO:0044878">
    <property type="term" value="P:mitotic cytokinesis checkpoint signaling"/>
    <property type="evidence" value="ECO:0007669"/>
    <property type="project" value="TreeGrafter"/>
</dbReference>
<organism evidence="8 9">
    <name type="scientific">Carassius auratus</name>
    <name type="common">Goldfish</name>
    <dbReference type="NCBI Taxonomy" id="7957"/>
    <lineage>
        <taxon>Eukaryota</taxon>
        <taxon>Metazoa</taxon>
        <taxon>Chordata</taxon>
        <taxon>Craniata</taxon>
        <taxon>Vertebrata</taxon>
        <taxon>Euteleostomi</taxon>
        <taxon>Actinopterygii</taxon>
        <taxon>Neopterygii</taxon>
        <taxon>Teleostei</taxon>
        <taxon>Ostariophysi</taxon>
        <taxon>Cypriniformes</taxon>
        <taxon>Cyprinidae</taxon>
        <taxon>Cyprininae</taxon>
        <taxon>Carassius</taxon>
    </lineage>
</organism>
<proteinExistence type="predicted"/>
<dbReference type="GO" id="GO:0032154">
    <property type="term" value="C:cleavage furrow"/>
    <property type="evidence" value="ECO:0007669"/>
    <property type="project" value="TreeGrafter"/>
</dbReference>
<dbReference type="AlphaFoldDB" id="A0A6P6RAQ3"/>
<dbReference type="Proteomes" id="UP000515129">
    <property type="component" value="Chromosome 17"/>
</dbReference>
<dbReference type="PROSITE" id="PS50178">
    <property type="entry name" value="ZF_FYVE"/>
    <property type="match status" value="1"/>
</dbReference>
<name>A0A6P6RAQ3_CARAU</name>
<gene>
    <name evidence="9" type="primary">LOC113117803</name>
</gene>
<dbReference type="InterPro" id="IPR017907">
    <property type="entry name" value="Znf_RING_CS"/>
</dbReference>
<feature type="compositionally biased region" description="Polar residues" evidence="6">
    <location>
        <begin position="87"/>
        <end position="107"/>
    </location>
</feature>
<dbReference type="InterPro" id="IPR013083">
    <property type="entry name" value="Znf_RING/FYVE/PHD"/>
</dbReference>
<dbReference type="GO" id="GO:0008270">
    <property type="term" value="F:zinc ion binding"/>
    <property type="evidence" value="ECO:0007669"/>
    <property type="project" value="UniProtKB-KW"/>
</dbReference>
<keyword evidence="3" id="KW-0862">Zinc</keyword>
<dbReference type="PROSITE" id="PS00518">
    <property type="entry name" value="ZF_RING_1"/>
    <property type="match status" value="1"/>
</dbReference>
<dbReference type="Gene3D" id="3.30.40.10">
    <property type="entry name" value="Zinc/RING finger domain, C3HC4 (zinc finger)"/>
    <property type="match status" value="1"/>
</dbReference>
<evidence type="ECO:0000256" key="1">
    <source>
        <dbReference type="ARBA" id="ARBA00022723"/>
    </source>
</evidence>
<dbReference type="InterPro" id="IPR044553">
    <property type="entry name" value="Bbox1_ANCHR"/>
</dbReference>
<dbReference type="CDD" id="cd15749">
    <property type="entry name" value="FYVE_ZFY19"/>
    <property type="match status" value="1"/>
</dbReference>
<dbReference type="SUPFAM" id="SSF57845">
    <property type="entry name" value="B-box zinc-binding domain"/>
    <property type="match status" value="1"/>
</dbReference>
<evidence type="ECO:0000313" key="9">
    <source>
        <dbReference type="RefSeq" id="XP_026142512.1"/>
    </source>
</evidence>